<evidence type="ECO:0000256" key="1">
    <source>
        <dbReference type="SAM" id="MobiDB-lite"/>
    </source>
</evidence>
<sequence length="99" mass="10175">MTRNTSSGDSSVVSVRGHDESAVTTCGPRAAGNQLRAAERPSAAVSGAAGAAGAEGRTNPPNRPSLSPQGQSDLVTEARAARVLRWRHCGDRHALGSRD</sequence>
<feature type="region of interest" description="Disordered" evidence="1">
    <location>
        <begin position="1"/>
        <end position="74"/>
    </location>
</feature>
<protein>
    <submittedName>
        <fullName evidence="2">Uncharacterized protein</fullName>
    </submittedName>
</protein>
<accession>A0A2U9BDB0</accession>
<name>A0A2U9BDB0_SCOMX</name>
<feature type="compositionally biased region" description="Low complexity" evidence="1">
    <location>
        <begin position="43"/>
        <end position="56"/>
    </location>
</feature>
<organism evidence="2 3">
    <name type="scientific">Scophthalmus maximus</name>
    <name type="common">Turbot</name>
    <name type="synonym">Psetta maxima</name>
    <dbReference type="NCBI Taxonomy" id="52904"/>
    <lineage>
        <taxon>Eukaryota</taxon>
        <taxon>Metazoa</taxon>
        <taxon>Chordata</taxon>
        <taxon>Craniata</taxon>
        <taxon>Vertebrata</taxon>
        <taxon>Euteleostomi</taxon>
        <taxon>Actinopterygii</taxon>
        <taxon>Neopterygii</taxon>
        <taxon>Teleostei</taxon>
        <taxon>Neoteleostei</taxon>
        <taxon>Acanthomorphata</taxon>
        <taxon>Carangaria</taxon>
        <taxon>Pleuronectiformes</taxon>
        <taxon>Pleuronectoidei</taxon>
        <taxon>Scophthalmidae</taxon>
        <taxon>Scophthalmus</taxon>
    </lineage>
</organism>
<proteinExistence type="predicted"/>
<feature type="compositionally biased region" description="Low complexity" evidence="1">
    <location>
        <begin position="1"/>
        <end position="15"/>
    </location>
</feature>
<reference evidence="2 3" key="1">
    <citation type="submission" date="2017-12" db="EMBL/GenBank/DDBJ databases">
        <title>Integrating genomic resources of turbot (Scophthalmus maximus) in depth evaluation of genetic and physical mapping variation across individuals.</title>
        <authorList>
            <person name="Martinez P."/>
        </authorList>
    </citation>
    <scope>NUCLEOTIDE SEQUENCE [LARGE SCALE GENOMIC DNA]</scope>
</reference>
<dbReference type="AlphaFoldDB" id="A0A2U9BDB0"/>
<dbReference type="EMBL" id="CP026247">
    <property type="protein sequence ID" value="AWP01776.1"/>
    <property type="molecule type" value="Genomic_DNA"/>
</dbReference>
<dbReference type="Proteomes" id="UP000246464">
    <property type="component" value="Chromosome 5"/>
</dbReference>
<keyword evidence="3" id="KW-1185">Reference proteome</keyword>
<feature type="compositionally biased region" description="Polar residues" evidence="1">
    <location>
        <begin position="64"/>
        <end position="74"/>
    </location>
</feature>
<gene>
    <name evidence="2" type="ORF">SMAX5B_012450</name>
</gene>
<evidence type="ECO:0000313" key="3">
    <source>
        <dbReference type="Proteomes" id="UP000246464"/>
    </source>
</evidence>
<evidence type="ECO:0000313" key="2">
    <source>
        <dbReference type="EMBL" id="AWP01776.1"/>
    </source>
</evidence>